<evidence type="ECO:0000256" key="3">
    <source>
        <dbReference type="ARBA" id="ARBA00023002"/>
    </source>
</evidence>
<accession>A0A0F0I9H4</accession>
<reference evidence="5 6" key="1">
    <citation type="submission" date="2015-02" db="EMBL/GenBank/DDBJ databases">
        <title>Draft genome sequence of Aspergillus parasiticus SU-1.</title>
        <authorList>
            <person name="Yu J."/>
            <person name="Fedorova N."/>
            <person name="Yin Y."/>
            <person name="Losada L."/>
            <person name="Zafar N."/>
            <person name="Taujale R."/>
            <person name="Ehrlich K.C."/>
            <person name="Bhatnagar D."/>
            <person name="Cleveland T.E."/>
            <person name="Bennett J.W."/>
            <person name="Nierman W.C."/>
        </authorList>
    </citation>
    <scope>NUCLEOTIDE SEQUENCE [LARGE SCALE GENOMIC DNA]</scope>
    <source>
        <strain evidence="6">ATCC 56775 / NRRL 5862 / SRRC 143 / SU-1</strain>
    </source>
</reference>
<evidence type="ECO:0000313" key="5">
    <source>
        <dbReference type="EMBL" id="KJK62638.1"/>
    </source>
</evidence>
<evidence type="ECO:0000256" key="1">
    <source>
        <dbReference type="ARBA" id="ARBA00008072"/>
    </source>
</evidence>
<evidence type="ECO:0000256" key="2">
    <source>
        <dbReference type="ARBA" id="ARBA00022741"/>
    </source>
</evidence>
<keyword evidence="2" id="KW-0547">Nucleotide-binding</keyword>
<dbReference type="PANTHER" id="PTHR45348:SF5">
    <property type="entry name" value="OXIDOREDUCTASE, PUTATIVE (AFU_ORTHOLOGUE AFUA_8G01420)-RELATED"/>
    <property type="match status" value="1"/>
</dbReference>
<gene>
    <name evidence="5" type="ORF">P875_00095124</name>
</gene>
<dbReference type="PANTHER" id="PTHR45348">
    <property type="entry name" value="HYPOTHETICAL OXIDOREDUCTASE (EUROFUNG)"/>
    <property type="match status" value="1"/>
</dbReference>
<evidence type="ECO:0000259" key="4">
    <source>
        <dbReference type="Pfam" id="PF08240"/>
    </source>
</evidence>
<organism evidence="5 6">
    <name type="scientific">Aspergillus parasiticus (strain ATCC 56775 / NRRL 5862 / SRRC 143 / SU-1)</name>
    <dbReference type="NCBI Taxonomy" id="1403190"/>
    <lineage>
        <taxon>Eukaryota</taxon>
        <taxon>Fungi</taxon>
        <taxon>Dikarya</taxon>
        <taxon>Ascomycota</taxon>
        <taxon>Pezizomycotina</taxon>
        <taxon>Eurotiomycetes</taxon>
        <taxon>Eurotiomycetidae</taxon>
        <taxon>Eurotiales</taxon>
        <taxon>Aspergillaceae</taxon>
        <taxon>Aspergillus</taxon>
        <taxon>Aspergillus subgen. Circumdati</taxon>
    </lineage>
</organism>
<feature type="domain" description="Alcohol dehydrogenase-like N-terminal" evidence="4">
    <location>
        <begin position="24"/>
        <end position="87"/>
    </location>
</feature>
<dbReference type="OrthoDB" id="3233595at2759"/>
<dbReference type="InterPro" id="IPR036291">
    <property type="entry name" value="NAD(P)-bd_dom_sf"/>
</dbReference>
<keyword evidence="3" id="KW-0560">Oxidoreductase</keyword>
<protein>
    <submittedName>
        <fullName evidence="5">Alcohol dehydrogenase GroES-like domain protein</fullName>
    </submittedName>
</protein>
<dbReference type="InterPro" id="IPR013154">
    <property type="entry name" value="ADH-like_N"/>
</dbReference>
<dbReference type="SUPFAM" id="SSF50129">
    <property type="entry name" value="GroES-like"/>
    <property type="match status" value="1"/>
</dbReference>
<dbReference type="InterPro" id="IPR047122">
    <property type="entry name" value="Trans-enoyl_RdTase-like"/>
</dbReference>
<dbReference type="GO" id="GO:0016651">
    <property type="term" value="F:oxidoreductase activity, acting on NAD(P)H"/>
    <property type="evidence" value="ECO:0007669"/>
    <property type="project" value="InterPro"/>
</dbReference>
<dbReference type="InterPro" id="IPR011032">
    <property type="entry name" value="GroES-like_sf"/>
</dbReference>
<dbReference type="GO" id="GO:0000166">
    <property type="term" value="F:nucleotide binding"/>
    <property type="evidence" value="ECO:0007669"/>
    <property type="project" value="UniProtKB-KW"/>
</dbReference>
<dbReference type="Gene3D" id="3.90.180.10">
    <property type="entry name" value="Medium-chain alcohol dehydrogenases, catalytic domain"/>
    <property type="match status" value="1"/>
</dbReference>
<name>A0A0F0I9H4_ASPPU</name>
<dbReference type="EMBL" id="JZEE01000616">
    <property type="protein sequence ID" value="KJK62638.1"/>
    <property type="molecule type" value="Genomic_DNA"/>
</dbReference>
<sequence length="295" mass="32149">MKEVINLAGPTVKFVDSPISKPNDDQVLIEVVVSGSNPKDWKIPDLVALDIHTVRGMTPEIHKEMNQGDEIAGIIEEVGSNVVEFKVIALQHSTRCVYAEARLPNTHLHGVIRLSTCPSTPSFEEAATIPLATLTAVVSLYAHLRFPPPWRPAVTPITFIVYGASTVVGSYAIRLACNSNIHPIITIARKASQYVRALGQVYELSGQSIVSPDKLGVLPTSEGTGSSVQDIGGFGPAGNGDRGPATQYENMDIVDLEEEIAWVRKRKERIQYLQSLEEQEEVLKQATARKKGMSV</sequence>
<dbReference type="Proteomes" id="UP000033540">
    <property type="component" value="Unassembled WGS sequence"/>
</dbReference>
<dbReference type="AlphaFoldDB" id="A0A0F0I9H4"/>
<evidence type="ECO:0000313" key="6">
    <source>
        <dbReference type="Proteomes" id="UP000033540"/>
    </source>
</evidence>
<dbReference type="SUPFAM" id="SSF51735">
    <property type="entry name" value="NAD(P)-binding Rossmann-fold domains"/>
    <property type="match status" value="1"/>
</dbReference>
<dbReference type="Pfam" id="PF08240">
    <property type="entry name" value="ADH_N"/>
    <property type="match status" value="1"/>
</dbReference>
<dbReference type="Gene3D" id="3.40.50.720">
    <property type="entry name" value="NAD(P)-binding Rossmann-like Domain"/>
    <property type="match status" value="1"/>
</dbReference>
<comment type="similarity">
    <text evidence="1">Belongs to the zinc-containing alcohol dehydrogenase family.</text>
</comment>
<proteinExistence type="inferred from homology"/>
<comment type="caution">
    <text evidence="5">The sequence shown here is derived from an EMBL/GenBank/DDBJ whole genome shotgun (WGS) entry which is preliminary data.</text>
</comment>
<dbReference type="STRING" id="1403190.A0A0F0I9H4"/>